<dbReference type="PANTHER" id="PTHR45913:SF11">
    <property type="entry name" value="EPM2A-INTERACTING PROTEIN 1"/>
    <property type="match status" value="1"/>
</dbReference>
<keyword evidence="3" id="KW-1185">Reference proteome</keyword>
<name>A0A3B4UMN2_SERDU</name>
<dbReference type="OMA" id="KAMCLVC"/>
<dbReference type="InterPro" id="IPR012337">
    <property type="entry name" value="RNaseH-like_sf"/>
</dbReference>
<dbReference type="Ensembl" id="ENSSDUT00000019300.1">
    <property type="protein sequence ID" value="ENSSDUP00000018960.1"/>
    <property type="gene ID" value="ENSSDUG00000013852.1"/>
</dbReference>
<sequence>MLLLVPCYPSQKWRKERQKTGAFWEAEYLFTCVKDRPVCLVCGANVAVTKEYNIRRHYETKHHDKYKDMDMTQRRQKVEEMKRRLVSQQTMFKKVISQSEAAVKASFIVAAEIAKSARPFNEGEFVKKCMMKVCDLVCPEKKQAFSNVSLSRNTVADRTCDLATNLYDQLMEKGKDFVAFSLAVDASSDTSDTAQLAVFIRGVDSNLCVTEELLGLKSLHGTTTGKEIFEEVSKCVTEMKLTWHKLVGLTTDGAPAMCGQKSGLVGRVREKMQEENCAGELTVYHCIIHQEALCGKALKMEHVMTTVTRIVNFIRAKGLNHRQFKSLLEECGSEYADVPYHTEVRWLSRGKVLNRCFELHEEICQFLESKGKDTAELREQKFLCELAFMCDITSHLDALNLQLQGRERIITDMYAAVRAFKTKLCLWKNQMLQGNLGHFPRCQTIKTQISTAVFPCAQFAEKLSVLGAEFTRRFADFDVQKCRFELLSNPFAVDVENAPINLQMELIELQCSDTLKSKYDVGAAQFPHFIPDTMPQLRTQAAQMLSMFGSTYLCEQLFSSMKMTKTSHRSRLTDEHLCSNLRISSAQSLSPDIDELASKKRCQVSGLNTE</sequence>
<protein>
    <recommendedName>
        <fullName evidence="1">SPIN-DOC-like zinc-finger domain-containing protein</fullName>
    </recommendedName>
</protein>
<organism evidence="2 3">
    <name type="scientific">Seriola dumerili</name>
    <name type="common">Greater amberjack</name>
    <name type="synonym">Caranx dumerili</name>
    <dbReference type="NCBI Taxonomy" id="41447"/>
    <lineage>
        <taxon>Eukaryota</taxon>
        <taxon>Metazoa</taxon>
        <taxon>Chordata</taxon>
        <taxon>Craniata</taxon>
        <taxon>Vertebrata</taxon>
        <taxon>Euteleostomi</taxon>
        <taxon>Actinopterygii</taxon>
        <taxon>Neopterygii</taxon>
        <taxon>Teleostei</taxon>
        <taxon>Neoteleostei</taxon>
        <taxon>Acanthomorphata</taxon>
        <taxon>Carangaria</taxon>
        <taxon>Carangiformes</taxon>
        <taxon>Carangidae</taxon>
        <taxon>Seriola</taxon>
    </lineage>
</organism>
<evidence type="ECO:0000313" key="3">
    <source>
        <dbReference type="Proteomes" id="UP000261420"/>
    </source>
</evidence>
<reference evidence="2" key="2">
    <citation type="submission" date="2025-09" db="UniProtKB">
        <authorList>
            <consortium name="Ensembl"/>
        </authorList>
    </citation>
    <scope>IDENTIFICATION</scope>
</reference>
<accession>A0A3B4UMN2</accession>
<dbReference type="InterPro" id="IPR040647">
    <property type="entry name" value="SPIN-DOC_Znf-C2H2"/>
</dbReference>
<proteinExistence type="predicted"/>
<dbReference type="GeneTree" id="ENSGT00950000182812"/>
<dbReference type="SUPFAM" id="SSF53098">
    <property type="entry name" value="Ribonuclease H-like"/>
    <property type="match status" value="1"/>
</dbReference>
<dbReference type="AlphaFoldDB" id="A0A3B4UMN2"/>
<evidence type="ECO:0000313" key="2">
    <source>
        <dbReference type="Ensembl" id="ENSSDUP00000018960.1"/>
    </source>
</evidence>
<reference evidence="2" key="1">
    <citation type="submission" date="2025-08" db="UniProtKB">
        <authorList>
            <consortium name="Ensembl"/>
        </authorList>
    </citation>
    <scope>IDENTIFICATION</scope>
</reference>
<dbReference type="Proteomes" id="UP000261420">
    <property type="component" value="Unplaced"/>
</dbReference>
<evidence type="ECO:0000259" key="1">
    <source>
        <dbReference type="Pfam" id="PF18658"/>
    </source>
</evidence>
<dbReference type="PANTHER" id="PTHR45913">
    <property type="entry name" value="EPM2A-INTERACTING PROTEIN 1"/>
    <property type="match status" value="1"/>
</dbReference>
<dbReference type="Pfam" id="PF18658">
    <property type="entry name" value="zf-C2H2_12"/>
    <property type="match status" value="1"/>
</dbReference>
<feature type="domain" description="SPIN-DOC-like zinc-finger" evidence="1">
    <location>
        <begin position="24"/>
        <end position="79"/>
    </location>
</feature>